<dbReference type="Proteomes" id="UP000217199">
    <property type="component" value="Unassembled WGS sequence"/>
</dbReference>
<accession>A0A286UCY9</accession>
<feature type="compositionally biased region" description="Basic and acidic residues" evidence="1">
    <location>
        <begin position="163"/>
        <end position="172"/>
    </location>
</feature>
<feature type="compositionally biased region" description="Basic and acidic residues" evidence="1">
    <location>
        <begin position="277"/>
        <end position="286"/>
    </location>
</feature>
<feature type="compositionally biased region" description="Polar residues" evidence="1">
    <location>
        <begin position="174"/>
        <end position="192"/>
    </location>
</feature>
<protein>
    <submittedName>
        <fullName evidence="2">Uncharacterized protein</fullName>
    </submittedName>
</protein>
<reference evidence="2 3" key="1">
    <citation type="journal article" date="2017" name="Mol. Ecol.">
        <title>Comparative and population genomic landscape of Phellinus noxius: A hypervariable fungus causing root rot in trees.</title>
        <authorList>
            <person name="Chung C.L."/>
            <person name="Lee T.J."/>
            <person name="Akiba M."/>
            <person name="Lee H.H."/>
            <person name="Kuo T.H."/>
            <person name="Liu D."/>
            <person name="Ke H.M."/>
            <person name="Yokoi T."/>
            <person name="Roa M.B."/>
            <person name="Lu M.J."/>
            <person name="Chang Y.Y."/>
            <person name="Ann P.J."/>
            <person name="Tsai J.N."/>
            <person name="Chen C.Y."/>
            <person name="Tzean S.S."/>
            <person name="Ota Y."/>
            <person name="Hattori T."/>
            <person name="Sahashi N."/>
            <person name="Liou R.F."/>
            <person name="Kikuchi T."/>
            <person name="Tsai I.J."/>
        </authorList>
    </citation>
    <scope>NUCLEOTIDE SEQUENCE [LARGE SCALE GENOMIC DNA]</scope>
    <source>
        <strain evidence="2 3">FFPRI411160</strain>
    </source>
</reference>
<keyword evidence="3" id="KW-1185">Reference proteome</keyword>
<evidence type="ECO:0000313" key="3">
    <source>
        <dbReference type="Proteomes" id="UP000217199"/>
    </source>
</evidence>
<evidence type="ECO:0000256" key="1">
    <source>
        <dbReference type="SAM" id="MobiDB-lite"/>
    </source>
</evidence>
<dbReference type="InParanoid" id="A0A286UCY9"/>
<proteinExistence type="predicted"/>
<dbReference type="AlphaFoldDB" id="A0A286UCY9"/>
<feature type="region of interest" description="Disordered" evidence="1">
    <location>
        <begin position="132"/>
        <end position="206"/>
    </location>
</feature>
<feature type="compositionally biased region" description="Low complexity" evidence="1">
    <location>
        <begin position="75"/>
        <end position="86"/>
    </location>
</feature>
<evidence type="ECO:0000313" key="2">
    <source>
        <dbReference type="EMBL" id="PAV17481.1"/>
    </source>
</evidence>
<dbReference type="EMBL" id="NBII01000007">
    <property type="protein sequence ID" value="PAV17481.1"/>
    <property type="molecule type" value="Genomic_DNA"/>
</dbReference>
<feature type="region of interest" description="Disordered" evidence="1">
    <location>
        <begin position="264"/>
        <end position="291"/>
    </location>
</feature>
<organism evidence="2 3">
    <name type="scientific">Pyrrhoderma noxium</name>
    <dbReference type="NCBI Taxonomy" id="2282107"/>
    <lineage>
        <taxon>Eukaryota</taxon>
        <taxon>Fungi</taxon>
        <taxon>Dikarya</taxon>
        <taxon>Basidiomycota</taxon>
        <taxon>Agaricomycotina</taxon>
        <taxon>Agaricomycetes</taxon>
        <taxon>Hymenochaetales</taxon>
        <taxon>Hymenochaetaceae</taxon>
        <taxon>Pyrrhoderma</taxon>
    </lineage>
</organism>
<comment type="caution">
    <text evidence="2">The sequence shown here is derived from an EMBL/GenBank/DDBJ whole genome shotgun (WGS) entry which is preliminary data.</text>
</comment>
<sequence>MPFNQYGANATASFGVYNDINGSQTNFSGGADERTHTFSNAGLEFRFSTGNGKSEIVNRSTDVGVFGTSAGGGRRQNSNANSNANTNRERTGRGRKLAESGVSDIGERGARITEIGVEEGEIYEARCEKDFVENGTGEGGRSADKGRISGTGEVGVPNANRENTGKGKRFYENDVSNSGEKGRSTINGVSNTGAGGKITPSESCSTIERKESITKGISNTDTGHSLTTKDISSNITEVENKPTIVNEEAAEDIKLTHRGASDICSGKGKGKANEAVLDDKKTKEGGDNTPMPKSMLKLIAKLLHGLHGLHKLYRPVPH</sequence>
<feature type="compositionally biased region" description="Basic and acidic residues" evidence="1">
    <location>
        <begin position="87"/>
        <end position="98"/>
    </location>
</feature>
<name>A0A286UCY9_9AGAM</name>
<feature type="region of interest" description="Disordered" evidence="1">
    <location>
        <begin position="67"/>
        <end position="102"/>
    </location>
</feature>
<gene>
    <name evidence="2" type="ORF">PNOK_0754500</name>
</gene>